<dbReference type="Proteomes" id="UP000288216">
    <property type="component" value="Unassembled WGS sequence"/>
</dbReference>
<dbReference type="EMBL" id="BFAA01003687">
    <property type="protein sequence ID" value="GCB60550.1"/>
    <property type="molecule type" value="Genomic_DNA"/>
</dbReference>
<accession>A0A401NI47</accession>
<organism evidence="1 2">
    <name type="scientific">Scyliorhinus torazame</name>
    <name type="common">Cloudy catshark</name>
    <name type="synonym">Catulus torazame</name>
    <dbReference type="NCBI Taxonomy" id="75743"/>
    <lineage>
        <taxon>Eukaryota</taxon>
        <taxon>Metazoa</taxon>
        <taxon>Chordata</taxon>
        <taxon>Craniata</taxon>
        <taxon>Vertebrata</taxon>
        <taxon>Chondrichthyes</taxon>
        <taxon>Elasmobranchii</taxon>
        <taxon>Galeomorphii</taxon>
        <taxon>Galeoidea</taxon>
        <taxon>Carcharhiniformes</taxon>
        <taxon>Scyliorhinidae</taxon>
        <taxon>Scyliorhinus</taxon>
    </lineage>
</organism>
<proteinExistence type="predicted"/>
<evidence type="ECO:0000313" key="1">
    <source>
        <dbReference type="EMBL" id="GCB60550.1"/>
    </source>
</evidence>
<dbReference type="STRING" id="75743.A0A401NI47"/>
<dbReference type="AlphaFoldDB" id="A0A401NI47"/>
<keyword evidence="2" id="KW-1185">Reference proteome</keyword>
<protein>
    <submittedName>
        <fullName evidence="1">Uncharacterized protein</fullName>
    </submittedName>
</protein>
<evidence type="ECO:0000313" key="2">
    <source>
        <dbReference type="Proteomes" id="UP000288216"/>
    </source>
</evidence>
<reference evidence="1 2" key="1">
    <citation type="journal article" date="2018" name="Nat. Ecol. Evol.">
        <title>Shark genomes provide insights into elasmobranch evolution and the origin of vertebrates.</title>
        <authorList>
            <person name="Hara Y"/>
            <person name="Yamaguchi K"/>
            <person name="Onimaru K"/>
            <person name="Kadota M"/>
            <person name="Koyanagi M"/>
            <person name="Keeley SD"/>
            <person name="Tatsumi K"/>
            <person name="Tanaka K"/>
            <person name="Motone F"/>
            <person name="Kageyama Y"/>
            <person name="Nozu R"/>
            <person name="Adachi N"/>
            <person name="Nishimura O"/>
            <person name="Nakagawa R"/>
            <person name="Tanegashima C"/>
            <person name="Kiyatake I"/>
            <person name="Matsumoto R"/>
            <person name="Murakumo K"/>
            <person name="Nishida K"/>
            <person name="Terakita A"/>
            <person name="Kuratani S"/>
            <person name="Sato K"/>
            <person name="Hyodo S Kuraku.S."/>
        </authorList>
    </citation>
    <scope>NUCLEOTIDE SEQUENCE [LARGE SCALE GENOMIC DNA]</scope>
</reference>
<comment type="caution">
    <text evidence="1">The sequence shown here is derived from an EMBL/GenBank/DDBJ whole genome shotgun (WGS) entry which is preliminary data.</text>
</comment>
<gene>
    <name evidence="1" type="ORF">scyTo_0009193</name>
</gene>
<name>A0A401NI47_SCYTO</name>
<sequence length="91" mass="10561">MTMFNDDDEQRDEFHGFRVTVEKRMILDLLTYEKGTYSDAVNKVVEVDIEEVLNIDSKAPVLYSLANGEIAEMFLIQDDCDDNSEDEMKMK</sequence>